<dbReference type="Proteomes" id="UP000593578">
    <property type="component" value="Unassembled WGS sequence"/>
</dbReference>
<evidence type="ECO:0000313" key="2">
    <source>
        <dbReference type="Proteomes" id="UP000593578"/>
    </source>
</evidence>
<feature type="non-terminal residue" evidence="1">
    <location>
        <position position="287"/>
    </location>
</feature>
<gene>
    <name evidence="1" type="ORF">Gorai_008610</name>
</gene>
<sequence>TLGKVIKVDYNTTTGKIRKFVRFSIVVDLKKPLKAFIGINGTFYCVEYKGLSSICYQCGCYGHTQENYLKLIKNMEMSHPSASTTKPSPPMAEKMAAGHSCFNPWMQAQGKKIRPMQQKVTNRNYEKKFTDDKVTPKNSRFDILVDLEEIGFEEDTRDMRAKILVLYWKRKMFKSIVKRKNNQKMKGSSTISGCAIKRRGHSGGPRIDKTSIAMKETTKKGHKVRKRVEHKRPSTQGMTEWVESLLNEFDVLAKALGFEFKHEVPTEAVLREFDGLGENDMLEDSVV</sequence>
<name>A0A7J8PR90_GOSRA</name>
<comment type="caution">
    <text evidence="1">The sequence shown here is derived from an EMBL/GenBank/DDBJ whole genome shotgun (WGS) entry which is preliminary data.</text>
</comment>
<dbReference type="AlphaFoldDB" id="A0A7J8PR90"/>
<dbReference type="EMBL" id="JABEZZ010000008">
    <property type="protein sequence ID" value="MBA0591603.1"/>
    <property type="molecule type" value="Genomic_DNA"/>
</dbReference>
<accession>A0A7J8PR90</accession>
<dbReference type="InterPro" id="IPR040256">
    <property type="entry name" value="At4g02000-like"/>
</dbReference>
<reference evidence="1 2" key="1">
    <citation type="journal article" date="2019" name="Genome Biol. Evol.">
        <title>Insights into the evolution of the New World diploid cottons (Gossypium, subgenus Houzingenia) based on genome sequencing.</title>
        <authorList>
            <person name="Grover C.E."/>
            <person name="Arick M.A. 2nd"/>
            <person name="Thrash A."/>
            <person name="Conover J.L."/>
            <person name="Sanders W.S."/>
            <person name="Peterson D.G."/>
            <person name="Frelichowski J.E."/>
            <person name="Scheffler J.A."/>
            <person name="Scheffler B.E."/>
            <person name="Wendel J.F."/>
        </authorList>
    </citation>
    <scope>NUCLEOTIDE SEQUENCE [LARGE SCALE GENOMIC DNA]</scope>
    <source>
        <strain evidence="1">8</strain>
        <tissue evidence="1">Leaf</tissue>
    </source>
</reference>
<evidence type="ECO:0008006" key="3">
    <source>
        <dbReference type="Google" id="ProtNLM"/>
    </source>
</evidence>
<dbReference type="PANTHER" id="PTHR31286">
    <property type="entry name" value="GLYCINE-RICH CELL WALL STRUCTURAL PROTEIN 1.8-LIKE"/>
    <property type="match status" value="1"/>
</dbReference>
<evidence type="ECO:0000313" key="1">
    <source>
        <dbReference type="EMBL" id="MBA0591603.1"/>
    </source>
</evidence>
<dbReference type="PANTHER" id="PTHR31286:SF99">
    <property type="entry name" value="DUF4283 DOMAIN-CONTAINING PROTEIN"/>
    <property type="match status" value="1"/>
</dbReference>
<organism evidence="1 2">
    <name type="scientific">Gossypium raimondii</name>
    <name type="common">Peruvian cotton</name>
    <name type="synonym">Gossypium klotzschianum subsp. raimondii</name>
    <dbReference type="NCBI Taxonomy" id="29730"/>
    <lineage>
        <taxon>Eukaryota</taxon>
        <taxon>Viridiplantae</taxon>
        <taxon>Streptophyta</taxon>
        <taxon>Embryophyta</taxon>
        <taxon>Tracheophyta</taxon>
        <taxon>Spermatophyta</taxon>
        <taxon>Magnoliopsida</taxon>
        <taxon>eudicotyledons</taxon>
        <taxon>Gunneridae</taxon>
        <taxon>Pentapetalae</taxon>
        <taxon>rosids</taxon>
        <taxon>malvids</taxon>
        <taxon>Malvales</taxon>
        <taxon>Malvaceae</taxon>
        <taxon>Malvoideae</taxon>
        <taxon>Gossypium</taxon>
    </lineage>
</organism>
<protein>
    <recommendedName>
        <fullName evidence="3">Zinc knuckle CX2CX4HX4C domain-containing protein</fullName>
    </recommendedName>
</protein>
<proteinExistence type="predicted"/>